<dbReference type="AlphaFoldDB" id="F0S7A5"/>
<evidence type="ECO:0000313" key="2">
    <source>
        <dbReference type="EMBL" id="ADY51130.1"/>
    </source>
</evidence>
<reference evidence="3" key="2">
    <citation type="submission" date="2011-02" db="EMBL/GenBank/DDBJ databases">
        <title>The complete genome of Pedobacter saltans DSM 12145.</title>
        <authorList>
            <consortium name="US DOE Joint Genome Institute (JGI-PGF)"/>
            <person name="Lucas S."/>
            <person name="Copeland A."/>
            <person name="Lapidus A."/>
            <person name="Bruce D."/>
            <person name="Goodwin L."/>
            <person name="Pitluck S."/>
            <person name="Kyrpides N."/>
            <person name="Mavromatis K."/>
            <person name="Pagani I."/>
            <person name="Ivanova N."/>
            <person name="Ovchinnikova G."/>
            <person name="Lu M."/>
            <person name="Detter J.C."/>
            <person name="Han C."/>
            <person name="Land M."/>
            <person name="Hauser L."/>
            <person name="Markowitz V."/>
            <person name="Cheng J.-F."/>
            <person name="Hugenholtz P."/>
            <person name="Woyke T."/>
            <person name="Wu D."/>
            <person name="Tindall B."/>
            <person name="Pomrenke H.G."/>
            <person name="Brambilla E."/>
            <person name="Klenk H.-P."/>
            <person name="Eisen J.A."/>
        </authorList>
    </citation>
    <scope>NUCLEOTIDE SEQUENCE [LARGE SCALE GENOMIC DNA]</scope>
    <source>
        <strain evidence="3">ATCC 51119 / DSM 12145 / JCM 21818 / LMG 10337 / NBRC 100064 / NCIMB 13643</strain>
    </source>
</reference>
<sequence>MERRNLLLICALAMLLLSGCDAYLKFEMMRYSIYLILVAIGFVVLMILALFNSGK</sequence>
<dbReference type="Proteomes" id="UP000000310">
    <property type="component" value="Chromosome"/>
</dbReference>
<feature type="transmembrane region" description="Helical" evidence="1">
    <location>
        <begin position="32"/>
        <end position="51"/>
    </location>
</feature>
<proteinExistence type="predicted"/>
<dbReference type="STRING" id="762903.Pedsa_0551"/>
<dbReference type="KEGG" id="psn:Pedsa_0551"/>
<protein>
    <submittedName>
        <fullName evidence="2">Uncharacterized protein</fullName>
    </submittedName>
</protein>
<reference evidence="2 3" key="1">
    <citation type="journal article" date="2011" name="Stand. Genomic Sci.">
        <title>Complete genome sequence of the gliding, heparinolytic Pedobacter saltans type strain (113).</title>
        <authorList>
            <person name="Liolios K."/>
            <person name="Sikorski J."/>
            <person name="Lu M."/>
            <person name="Nolan M."/>
            <person name="Lapidus A."/>
            <person name="Lucas S."/>
            <person name="Hammon N."/>
            <person name="Deshpande S."/>
            <person name="Cheng J.F."/>
            <person name="Tapia R."/>
            <person name="Han C."/>
            <person name="Goodwin L."/>
            <person name="Pitluck S."/>
            <person name="Huntemann M."/>
            <person name="Ivanova N."/>
            <person name="Pagani I."/>
            <person name="Mavromatis K."/>
            <person name="Ovchinikova G."/>
            <person name="Pati A."/>
            <person name="Chen A."/>
            <person name="Palaniappan K."/>
            <person name="Land M."/>
            <person name="Hauser L."/>
            <person name="Brambilla E.M."/>
            <person name="Kotsyurbenko O."/>
            <person name="Rohde M."/>
            <person name="Tindall B.J."/>
            <person name="Abt B."/>
            <person name="Goker M."/>
            <person name="Detter J.C."/>
            <person name="Woyke T."/>
            <person name="Bristow J."/>
            <person name="Eisen J.A."/>
            <person name="Markowitz V."/>
            <person name="Hugenholtz P."/>
            <person name="Klenk H.P."/>
            <person name="Kyrpides N.C."/>
        </authorList>
    </citation>
    <scope>NUCLEOTIDE SEQUENCE [LARGE SCALE GENOMIC DNA]</scope>
    <source>
        <strain evidence="3">ATCC 51119 / DSM 12145 / JCM 21818 / LMG 10337 / NBRC 100064 / NCIMB 13643</strain>
    </source>
</reference>
<dbReference type="EMBL" id="CP002545">
    <property type="protein sequence ID" value="ADY51130.1"/>
    <property type="molecule type" value="Genomic_DNA"/>
</dbReference>
<dbReference type="HOGENOM" id="CLU_3029026_0_0_10"/>
<name>F0S7A5_PSESL</name>
<organism evidence="2 3">
    <name type="scientific">Pseudopedobacter saltans (strain ATCC 51119 / DSM 12145 / JCM 21818 / CCUG 39354 / LMG 10337 / NBRC 100064 / NCIMB 13643)</name>
    <name type="common">Pedobacter saltans</name>
    <dbReference type="NCBI Taxonomy" id="762903"/>
    <lineage>
        <taxon>Bacteria</taxon>
        <taxon>Pseudomonadati</taxon>
        <taxon>Bacteroidota</taxon>
        <taxon>Sphingobacteriia</taxon>
        <taxon>Sphingobacteriales</taxon>
        <taxon>Sphingobacteriaceae</taxon>
        <taxon>Pseudopedobacter</taxon>
    </lineage>
</organism>
<evidence type="ECO:0000313" key="3">
    <source>
        <dbReference type="Proteomes" id="UP000000310"/>
    </source>
</evidence>
<keyword evidence="1" id="KW-0812">Transmembrane</keyword>
<gene>
    <name evidence="2" type="ordered locus">Pedsa_0551</name>
</gene>
<keyword evidence="3" id="KW-1185">Reference proteome</keyword>
<keyword evidence="1" id="KW-0472">Membrane</keyword>
<evidence type="ECO:0000256" key="1">
    <source>
        <dbReference type="SAM" id="Phobius"/>
    </source>
</evidence>
<accession>F0S7A5</accession>
<keyword evidence="1" id="KW-1133">Transmembrane helix</keyword>
<dbReference type="PROSITE" id="PS51257">
    <property type="entry name" value="PROKAR_LIPOPROTEIN"/>
    <property type="match status" value="1"/>
</dbReference>